<dbReference type="GO" id="GO:0000428">
    <property type="term" value="C:DNA-directed RNA polymerase complex"/>
    <property type="evidence" value="ECO:0007669"/>
    <property type="project" value="UniProtKB-KW"/>
</dbReference>
<evidence type="ECO:0000313" key="10">
    <source>
        <dbReference type="Proteomes" id="UP000289726"/>
    </source>
</evidence>
<feature type="compositionally biased region" description="Acidic residues" evidence="7">
    <location>
        <begin position="121"/>
        <end position="134"/>
    </location>
</feature>
<keyword evidence="10" id="KW-1185">Reference proteome</keyword>
<keyword evidence="2 9" id="KW-0240">DNA-directed RNA polymerase</keyword>
<evidence type="ECO:0000256" key="3">
    <source>
        <dbReference type="ARBA" id="ARBA00022679"/>
    </source>
</evidence>
<dbReference type="AlphaFoldDB" id="A0A4P6MAA2"/>
<dbReference type="EMBL" id="CP035949">
    <property type="protein sequence ID" value="QBF23740.1"/>
    <property type="molecule type" value="Genomic_DNA"/>
</dbReference>
<evidence type="ECO:0000256" key="6">
    <source>
        <dbReference type="ARBA" id="ARBA00031937"/>
    </source>
</evidence>
<feature type="compositionally biased region" description="Acidic residues" evidence="7">
    <location>
        <begin position="142"/>
        <end position="163"/>
    </location>
</feature>
<evidence type="ECO:0000256" key="2">
    <source>
        <dbReference type="ARBA" id="ARBA00022478"/>
    </source>
</evidence>
<dbReference type="InterPro" id="IPR007759">
    <property type="entry name" value="Asxl_HARE-HTH"/>
</dbReference>
<dbReference type="GO" id="GO:0016779">
    <property type="term" value="F:nucleotidyltransferase activity"/>
    <property type="evidence" value="ECO:0007669"/>
    <property type="project" value="UniProtKB-KW"/>
</dbReference>
<feature type="domain" description="HTH HARE-type" evidence="8">
    <location>
        <begin position="8"/>
        <end position="74"/>
    </location>
</feature>
<proteinExistence type="inferred from homology"/>
<dbReference type="InterPro" id="IPR038087">
    <property type="entry name" value="RNAP_delta_N_dom_sf"/>
</dbReference>
<evidence type="ECO:0000259" key="8">
    <source>
        <dbReference type="PROSITE" id="PS51913"/>
    </source>
</evidence>
<dbReference type="GO" id="GO:0006351">
    <property type="term" value="P:DNA-templated transcription"/>
    <property type="evidence" value="ECO:0007669"/>
    <property type="project" value="InterPro"/>
</dbReference>
<gene>
    <name evidence="9" type="primary">rpoE</name>
    <name evidence="9" type="ORF">EXT02_00705</name>
</gene>
<dbReference type="PROSITE" id="PS51913">
    <property type="entry name" value="HTH_HARE"/>
    <property type="match status" value="1"/>
</dbReference>
<keyword evidence="4 9" id="KW-0548">Nucleotidyltransferase</keyword>
<evidence type="ECO:0000256" key="4">
    <source>
        <dbReference type="ARBA" id="ARBA00022695"/>
    </source>
</evidence>
<reference evidence="9 10" key="1">
    <citation type="submission" date="2019-02" db="EMBL/GenBank/DDBJ databases">
        <title>Draft Genome Sequence of Maize Bushy Stunt-like Phytoplasma group 16SrI-B (Aster yellows) in South Africa.</title>
        <authorList>
            <person name="Coetzee B."/>
            <person name="Douglas-Smit N."/>
            <person name="Maree H.J."/>
            <person name="Burger J.T."/>
            <person name="Kruger K."/>
            <person name="Pietersen G."/>
        </authorList>
    </citation>
    <scope>NUCLEOTIDE SEQUENCE [LARGE SCALE GENOMIC DNA]</scope>
    <source>
        <strain evidence="9 10">De Villa</strain>
    </source>
</reference>
<keyword evidence="5" id="KW-0804">Transcription</keyword>
<dbReference type="RefSeq" id="WP_130427446.1">
    <property type="nucleotide sequence ID" value="NZ_CP035949.1"/>
</dbReference>
<sequence>MKKTKTPKSLLETAYDIMKKHKNPIPVYDLLKQTLQKHQIPNNNPNVANQLYLDIALSGKFVFCEDNQLIIKENNKLFWDKDFFEKTQISNDEPLDEDTNLQELDFEDFLSDKDTVQTDPLQDDLLDLEDEPSEEQNKDDDKIEDDIVLEDKDDYEDPLEEECEHLYEK</sequence>
<dbReference type="Gene3D" id="1.10.10.1250">
    <property type="entry name" value="RNA polymerase, subunit delta, N-terminal domain"/>
    <property type="match status" value="1"/>
</dbReference>
<dbReference type="InterPro" id="IPR029757">
    <property type="entry name" value="RpoE"/>
</dbReference>
<dbReference type="GO" id="GO:0006355">
    <property type="term" value="P:regulation of DNA-templated transcription"/>
    <property type="evidence" value="ECO:0007669"/>
    <property type="project" value="InterPro"/>
</dbReference>
<evidence type="ECO:0000256" key="7">
    <source>
        <dbReference type="SAM" id="MobiDB-lite"/>
    </source>
</evidence>
<evidence type="ECO:0000313" key="9">
    <source>
        <dbReference type="EMBL" id="QBF23740.1"/>
    </source>
</evidence>
<keyword evidence="3 9" id="KW-0808">Transferase</keyword>
<accession>A0A4P6MAA2</accession>
<protein>
    <recommendedName>
        <fullName evidence="6">RNAP delta factor</fullName>
    </recommendedName>
</protein>
<feature type="region of interest" description="Disordered" evidence="7">
    <location>
        <begin position="120"/>
        <end position="169"/>
    </location>
</feature>
<name>A0A4P6MAA2_9MOLU</name>
<dbReference type="NCBIfam" id="TIGR04567">
    <property type="entry name" value="RNAP_delt_lowGC"/>
    <property type="match status" value="1"/>
</dbReference>
<evidence type="ECO:0000256" key="1">
    <source>
        <dbReference type="ARBA" id="ARBA00009828"/>
    </source>
</evidence>
<dbReference type="Proteomes" id="UP000289726">
    <property type="component" value="Chromosome"/>
</dbReference>
<evidence type="ECO:0000256" key="5">
    <source>
        <dbReference type="ARBA" id="ARBA00023163"/>
    </source>
</evidence>
<comment type="similarity">
    <text evidence="1">Belongs to the RpoE family.</text>
</comment>
<organism evidence="9 10">
    <name type="scientific">'Catharanthus roseus' aster yellows phytoplasma</name>
    <dbReference type="NCBI Taxonomy" id="1193712"/>
    <lineage>
        <taxon>Bacteria</taxon>
        <taxon>Bacillati</taxon>
        <taxon>Mycoplasmatota</taxon>
        <taxon>Mollicutes</taxon>
        <taxon>Acholeplasmatales</taxon>
        <taxon>Acholeplasmataceae</taxon>
        <taxon>Candidatus Phytoplasma</taxon>
        <taxon>16SrI (Aster yellows group)</taxon>
    </lineage>
</organism>